<dbReference type="Gene3D" id="3.40.50.620">
    <property type="entry name" value="HUPs"/>
    <property type="match status" value="1"/>
</dbReference>
<keyword evidence="8" id="KW-0648">Protein biosynthesis</keyword>
<organism evidence="10 11">
    <name type="scientific">Parascaris univalens</name>
    <name type="common">Nematode worm</name>
    <dbReference type="NCBI Taxonomy" id="6257"/>
    <lineage>
        <taxon>Eukaryota</taxon>
        <taxon>Metazoa</taxon>
        <taxon>Ecdysozoa</taxon>
        <taxon>Nematoda</taxon>
        <taxon>Chromadorea</taxon>
        <taxon>Rhabditida</taxon>
        <taxon>Spirurina</taxon>
        <taxon>Ascaridomorpha</taxon>
        <taxon>Ascaridoidea</taxon>
        <taxon>Ascarididae</taxon>
        <taxon>Parascaris</taxon>
    </lineage>
</organism>
<evidence type="ECO:0000256" key="2">
    <source>
        <dbReference type="ARBA" id="ARBA00022741"/>
    </source>
</evidence>
<dbReference type="GO" id="GO:0032543">
    <property type="term" value="P:mitochondrial translation"/>
    <property type="evidence" value="ECO:0007669"/>
    <property type="project" value="TreeGrafter"/>
</dbReference>
<dbReference type="InterPro" id="IPR014729">
    <property type="entry name" value="Rossmann-like_a/b/a_fold"/>
</dbReference>
<evidence type="ECO:0000256" key="4">
    <source>
        <dbReference type="ARBA" id="ARBA00023146"/>
    </source>
</evidence>
<keyword evidence="3 8" id="KW-0067">ATP-binding</keyword>
<evidence type="ECO:0000256" key="6">
    <source>
        <dbReference type="ARBA" id="ARBA00039495"/>
    </source>
</evidence>
<keyword evidence="10" id="KW-1185">Reference proteome</keyword>
<keyword evidence="1 8" id="KW-0436">Ligase</keyword>
<dbReference type="AlphaFoldDB" id="A0A915BY22"/>
<evidence type="ECO:0000313" key="10">
    <source>
        <dbReference type="Proteomes" id="UP000887569"/>
    </source>
</evidence>
<dbReference type="GO" id="GO:0005524">
    <property type="term" value="F:ATP binding"/>
    <property type="evidence" value="ECO:0007669"/>
    <property type="project" value="UniProtKB-KW"/>
</dbReference>
<evidence type="ECO:0000259" key="9">
    <source>
        <dbReference type="Pfam" id="PF00750"/>
    </source>
</evidence>
<dbReference type="PROSITE" id="PS00178">
    <property type="entry name" value="AA_TRNA_LIGASE_I"/>
    <property type="match status" value="1"/>
</dbReference>
<dbReference type="Proteomes" id="UP000887569">
    <property type="component" value="Unplaced"/>
</dbReference>
<evidence type="ECO:0000256" key="5">
    <source>
        <dbReference type="ARBA" id="ARBA00033033"/>
    </source>
</evidence>
<dbReference type="InterPro" id="IPR001278">
    <property type="entry name" value="Arg-tRNA-ligase"/>
</dbReference>
<reference evidence="11" key="1">
    <citation type="submission" date="2022-11" db="UniProtKB">
        <authorList>
            <consortium name="WormBaseParasite"/>
        </authorList>
    </citation>
    <scope>IDENTIFICATION</scope>
</reference>
<dbReference type="GO" id="GO:0004814">
    <property type="term" value="F:arginine-tRNA ligase activity"/>
    <property type="evidence" value="ECO:0007669"/>
    <property type="project" value="InterPro"/>
</dbReference>
<comment type="similarity">
    <text evidence="8">Belongs to the class-I aminoacyl-tRNA synthetase family.</text>
</comment>
<dbReference type="InterPro" id="IPR001412">
    <property type="entry name" value="aa-tRNA-synth_I_CS"/>
</dbReference>
<evidence type="ECO:0000313" key="11">
    <source>
        <dbReference type="WBParaSite" id="PgR065_g028_t04"/>
    </source>
</evidence>
<feature type="domain" description="Arginyl-tRNA synthetase catalytic core" evidence="9">
    <location>
        <begin position="26"/>
        <end position="240"/>
    </location>
</feature>
<evidence type="ECO:0000256" key="1">
    <source>
        <dbReference type="ARBA" id="ARBA00022598"/>
    </source>
</evidence>
<sequence>MLSLRHYLHNLRCNRNLIADLLRPRLSSTRRRRILIDYSSPNIAKRFHIGNLRSTLIGHFLDSLHRTIGDEVTSLNYLGDWGSQFALIVAYWPKMRPTDEVWNNYNDLEKIDLLTSCYVKANAVATDDVAFRAESRRIFKEMENDLIAGNLNNERLLFWDEVRKISMRHLDEFYRRLRIKFDVTSPESENVKKAHELIDGLLNKGIARLAADGIAIVKDDRIEGYAAIRKSDNSSLYLSRYTCSSSVVSALHIGN</sequence>
<dbReference type="GO" id="GO:0006420">
    <property type="term" value="P:arginyl-tRNA aminoacylation"/>
    <property type="evidence" value="ECO:0007669"/>
    <property type="project" value="InterPro"/>
</dbReference>
<dbReference type="PANTHER" id="PTHR11956:SF11">
    <property type="entry name" value="ARGININE--TRNA LIGASE, MITOCHONDRIAL-RELATED"/>
    <property type="match status" value="1"/>
</dbReference>
<protein>
    <recommendedName>
        <fullName evidence="6">Probable arginine--tRNA ligase, mitochondrial</fullName>
    </recommendedName>
    <alternativeName>
        <fullName evidence="5">Arginyl-tRNA synthetase</fullName>
    </alternativeName>
</protein>
<dbReference type="PRINTS" id="PR01038">
    <property type="entry name" value="TRNASYNTHARG"/>
</dbReference>
<dbReference type="SUPFAM" id="SSF52374">
    <property type="entry name" value="Nucleotidylyl transferase"/>
    <property type="match status" value="1"/>
</dbReference>
<dbReference type="GO" id="GO:0005739">
    <property type="term" value="C:mitochondrion"/>
    <property type="evidence" value="ECO:0007669"/>
    <property type="project" value="TreeGrafter"/>
</dbReference>
<dbReference type="PANTHER" id="PTHR11956">
    <property type="entry name" value="ARGINYL-TRNA SYNTHETASE"/>
    <property type="match status" value="1"/>
</dbReference>
<dbReference type="WBParaSite" id="PgR065_g028_t04">
    <property type="protein sequence ID" value="PgR065_g028_t04"/>
    <property type="gene ID" value="PgR065_g028"/>
</dbReference>
<keyword evidence="2 8" id="KW-0547">Nucleotide-binding</keyword>
<proteinExistence type="inferred from homology"/>
<evidence type="ECO:0000256" key="7">
    <source>
        <dbReference type="ARBA" id="ARBA00049595"/>
    </source>
</evidence>
<comment type="function">
    <text evidence="7">Catalyzes the attachment of arginine to tRNA(Arg) in a two-step reaction: arginine is first activated by ATP to form Arg-AMP and then transferred to the acceptor end of tRNA(Arg).</text>
</comment>
<name>A0A915BY22_PARUN</name>
<evidence type="ECO:0000256" key="3">
    <source>
        <dbReference type="ARBA" id="ARBA00022840"/>
    </source>
</evidence>
<dbReference type="Pfam" id="PF00750">
    <property type="entry name" value="tRNA-synt_1d"/>
    <property type="match status" value="1"/>
</dbReference>
<keyword evidence="4 8" id="KW-0030">Aminoacyl-tRNA synthetase</keyword>
<accession>A0A915BY22</accession>
<evidence type="ECO:0000256" key="8">
    <source>
        <dbReference type="RuleBase" id="RU363038"/>
    </source>
</evidence>
<dbReference type="InterPro" id="IPR035684">
    <property type="entry name" value="ArgRS_core"/>
</dbReference>